<keyword evidence="2" id="KW-1185">Reference proteome</keyword>
<protein>
    <recommendedName>
        <fullName evidence="3">AMP-dependent synthetase/ligase domain-containing protein</fullName>
    </recommendedName>
</protein>
<dbReference type="PANTHER" id="PTHR22754">
    <property type="entry name" value="DISCO-INTERACTING PROTEIN 2 DIP2 -RELATED"/>
    <property type="match status" value="1"/>
</dbReference>
<dbReference type="SUPFAM" id="SSF56801">
    <property type="entry name" value="Acetyl-CoA synthetase-like"/>
    <property type="match status" value="1"/>
</dbReference>
<dbReference type="PANTHER" id="PTHR22754:SF32">
    <property type="entry name" value="DISCO-INTERACTING PROTEIN 2"/>
    <property type="match status" value="1"/>
</dbReference>
<dbReference type="InterPro" id="IPR042099">
    <property type="entry name" value="ANL_N_sf"/>
</dbReference>
<dbReference type="Gene3D" id="3.40.50.12780">
    <property type="entry name" value="N-terminal domain of ligase-like"/>
    <property type="match status" value="1"/>
</dbReference>
<accession>A0ABN8CY91</accession>
<reference evidence="1 2" key="1">
    <citation type="submission" date="2021-11" db="EMBL/GenBank/DDBJ databases">
        <authorList>
            <person name="Islam A."/>
            <person name="Islam S."/>
            <person name="Flora M.S."/>
            <person name="Rahman M."/>
            <person name="Ziaur R.M."/>
            <person name="Epstein J.H."/>
            <person name="Hassan M."/>
            <person name="Klassen M."/>
            <person name="Woodard K."/>
            <person name="Webb A."/>
            <person name="Webby R.J."/>
            <person name="El Zowalaty M.E."/>
        </authorList>
    </citation>
    <scope>NUCLEOTIDE SEQUENCE [LARGE SCALE GENOMIC DNA]</scope>
    <source>
        <strain evidence="1">Pbs1</strain>
    </source>
</reference>
<evidence type="ECO:0008006" key="3">
    <source>
        <dbReference type="Google" id="ProtNLM"/>
    </source>
</evidence>
<name>A0ABN8CY91_9STRA</name>
<comment type="caution">
    <text evidence="1">The sequence shown here is derived from an EMBL/GenBank/DDBJ whole genome shotgun (WGS) entry which is preliminary data.</text>
</comment>
<organism evidence="1 2">
    <name type="scientific">Peronospora belbahrii</name>
    <dbReference type="NCBI Taxonomy" id="622444"/>
    <lineage>
        <taxon>Eukaryota</taxon>
        <taxon>Sar</taxon>
        <taxon>Stramenopiles</taxon>
        <taxon>Oomycota</taxon>
        <taxon>Peronosporomycetes</taxon>
        <taxon>Peronosporales</taxon>
        <taxon>Peronosporaceae</taxon>
        <taxon>Peronospora</taxon>
    </lineage>
</organism>
<evidence type="ECO:0000313" key="2">
    <source>
        <dbReference type="Proteomes" id="UP001158986"/>
    </source>
</evidence>
<dbReference type="Proteomes" id="UP001158986">
    <property type="component" value="Unassembled WGS sequence"/>
</dbReference>
<proteinExistence type="predicted"/>
<evidence type="ECO:0000313" key="1">
    <source>
        <dbReference type="EMBL" id="CAH0516143.1"/>
    </source>
</evidence>
<gene>
    <name evidence="1" type="ORF">PBS001_LOCUS2829</name>
</gene>
<dbReference type="EMBL" id="CAKLCB010000153">
    <property type="protein sequence ID" value="CAH0516143.1"/>
    <property type="molecule type" value="Genomic_DNA"/>
</dbReference>
<sequence length="107" mass="11695">MDLSTLKHTICAAEPIRCESLEAFTSKFKAAYGFDPNTFNCAYGLAEVVLVCTGQLCPQKPTLLDVNKHVLETQRKAVILSTNERKQFSTSDVLQLVGCGKAMPADI</sequence>